<evidence type="ECO:0000313" key="6">
    <source>
        <dbReference type="Proteomes" id="UP000199344"/>
    </source>
</evidence>
<dbReference type="EMBL" id="FNAH01000002">
    <property type="protein sequence ID" value="SDD77934.1"/>
    <property type="molecule type" value="Genomic_DNA"/>
</dbReference>
<dbReference type="SMART" id="SM00866">
    <property type="entry name" value="UTRA"/>
    <property type="match status" value="1"/>
</dbReference>
<organism evidence="5 6">
    <name type="scientific">Paracoccus isoporae</name>
    <dbReference type="NCBI Taxonomy" id="591205"/>
    <lineage>
        <taxon>Bacteria</taxon>
        <taxon>Pseudomonadati</taxon>
        <taxon>Pseudomonadota</taxon>
        <taxon>Alphaproteobacteria</taxon>
        <taxon>Rhodobacterales</taxon>
        <taxon>Paracoccaceae</taxon>
        <taxon>Paracoccus</taxon>
    </lineage>
</organism>
<dbReference type="PROSITE" id="PS50949">
    <property type="entry name" value="HTH_GNTR"/>
    <property type="match status" value="1"/>
</dbReference>
<dbReference type="InterPro" id="IPR050679">
    <property type="entry name" value="Bact_HTH_transcr_reg"/>
</dbReference>
<dbReference type="SUPFAM" id="SSF46785">
    <property type="entry name" value="Winged helix' DNA-binding domain"/>
    <property type="match status" value="1"/>
</dbReference>
<dbReference type="PANTHER" id="PTHR44846">
    <property type="entry name" value="MANNOSYL-D-GLYCERATE TRANSPORT/METABOLISM SYSTEM REPRESSOR MNGR-RELATED"/>
    <property type="match status" value="1"/>
</dbReference>
<protein>
    <submittedName>
        <fullName evidence="5">GntR family transcriptional regulator</fullName>
    </submittedName>
</protein>
<dbReference type="AlphaFoldDB" id="A0A1G6XI70"/>
<dbReference type="InterPro" id="IPR028978">
    <property type="entry name" value="Chorismate_lyase_/UTRA_dom_sf"/>
</dbReference>
<keyword evidence="2" id="KW-0238">DNA-binding</keyword>
<gene>
    <name evidence="5" type="ORF">SAMN05421538_102413</name>
</gene>
<keyword evidence="1" id="KW-0805">Transcription regulation</keyword>
<evidence type="ECO:0000313" key="5">
    <source>
        <dbReference type="EMBL" id="SDD77934.1"/>
    </source>
</evidence>
<dbReference type="Gene3D" id="3.40.1410.10">
    <property type="entry name" value="Chorismate lyase-like"/>
    <property type="match status" value="1"/>
</dbReference>
<dbReference type="Proteomes" id="UP000199344">
    <property type="component" value="Unassembled WGS sequence"/>
</dbReference>
<feature type="domain" description="HTH gntR-type" evidence="4">
    <location>
        <begin position="7"/>
        <end position="75"/>
    </location>
</feature>
<dbReference type="CDD" id="cd07377">
    <property type="entry name" value="WHTH_GntR"/>
    <property type="match status" value="1"/>
</dbReference>
<dbReference type="OrthoDB" id="9794015at2"/>
<reference evidence="5 6" key="1">
    <citation type="submission" date="2016-10" db="EMBL/GenBank/DDBJ databases">
        <authorList>
            <person name="de Groot N.N."/>
        </authorList>
    </citation>
    <scope>NUCLEOTIDE SEQUENCE [LARGE SCALE GENOMIC DNA]</scope>
    <source>
        <strain evidence="5 6">DSM 22220</strain>
    </source>
</reference>
<evidence type="ECO:0000256" key="2">
    <source>
        <dbReference type="ARBA" id="ARBA00023125"/>
    </source>
</evidence>
<sequence>MDKHSALPRYLQLSEMLARDIAAGHLLDGERLPPERVLAARLKTSVGTLRKALAELTQRGLLERRQGSGNYIRAVADPQGVYAFFRIELLSGGGLPTARLLSLDLMRKPADLPDFGRSDHAHRIRRLRFLNDLPCVLEEIWLDAGYAPRLAAKDLSESLYLFYRRRLDLWISHVEDRVSTGALPGWVPPAFGLSPGSVTGLVQRVGFDQQNCRAEFSRNWFNPQHCHYVSRIR</sequence>
<dbReference type="GO" id="GO:0003677">
    <property type="term" value="F:DNA binding"/>
    <property type="evidence" value="ECO:0007669"/>
    <property type="project" value="UniProtKB-KW"/>
</dbReference>
<dbReference type="STRING" id="591205.SAMN05421538_102413"/>
<dbReference type="InterPro" id="IPR036390">
    <property type="entry name" value="WH_DNA-bd_sf"/>
</dbReference>
<accession>A0A1G6XI70</accession>
<dbReference type="InterPro" id="IPR011663">
    <property type="entry name" value="UTRA"/>
</dbReference>
<dbReference type="PANTHER" id="PTHR44846:SF1">
    <property type="entry name" value="MANNOSYL-D-GLYCERATE TRANSPORT_METABOLISM SYSTEM REPRESSOR MNGR-RELATED"/>
    <property type="match status" value="1"/>
</dbReference>
<evidence type="ECO:0000259" key="4">
    <source>
        <dbReference type="PROSITE" id="PS50949"/>
    </source>
</evidence>
<dbReference type="Pfam" id="PF07702">
    <property type="entry name" value="UTRA"/>
    <property type="match status" value="1"/>
</dbReference>
<dbReference type="GO" id="GO:0003700">
    <property type="term" value="F:DNA-binding transcription factor activity"/>
    <property type="evidence" value="ECO:0007669"/>
    <property type="project" value="InterPro"/>
</dbReference>
<keyword evidence="6" id="KW-1185">Reference proteome</keyword>
<dbReference type="RefSeq" id="WP_090521624.1">
    <property type="nucleotide sequence ID" value="NZ_FNAH01000002.1"/>
</dbReference>
<dbReference type="SUPFAM" id="SSF64288">
    <property type="entry name" value="Chorismate lyase-like"/>
    <property type="match status" value="1"/>
</dbReference>
<dbReference type="InterPro" id="IPR000524">
    <property type="entry name" value="Tscrpt_reg_HTH_GntR"/>
</dbReference>
<name>A0A1G6XI70_9RHOB</name>
<dbReference type="InterPro" id="IPR036388">
    <property type="entry name" value="WH-like_DNA-bd_sf"/>
</dbReference>
<dbReference type="SMART" id="SM00345">
    <property type="entry name" value="HTH_GNTR"/>
    <property type="match status" value="1"/>
</dbReference>
<evidence type="ECO:0000256" key="1">
    <source>
        <dbReference type="ARBA" id="ARBA00023015"/>
    </source>
</evidence>
<dbReference type="Gene3D" id="1.10.10.10">
    <property type="entry name" value="Winged helix-like DNA-binding domain superfamily/Winged helix DNA-binding domain"/>
    <property type="match status" value="1"/>
</dbReference>
<evidence type="ECO:0000256" key="3">
    <source>
        <dbReference type="ARBA" id="ARBA00023163"/>
    </source>
</evidence>
<keyword evidence="3" id="KW-0804">Transcription</keyword>
<dbReference type="GO" id="GO:0045892">
    <property type="term" value="P:negative regulation of DNA-templated transcription"/>
    <property type="evidence" value="ECO:0007669"/>
    <property type="project" value="TreeGrafter"/>
</dbReference>
<dbReference type="Pfam" id="PF00392">
    <property type="entry name" value="GntR"/>
    <property type="match status" value="1"/>
</dbReference>
<proteinExistence type="predicted"/>